<dbReference type="PANTHER" id="PTHR33608">
    <property type="entry name" value="BLL2464 PROTEIN"/>
    <property type="match status" value="1"/>
</dbReference>
<evidence type="ECO:0000313" key="3">
    <source>
        <dbReference type="Proteomes" id="UP001209854"/>
    </source>
</evidence>
<sequence>MSGAYSDLKELVGLRFKARDLALFKHNRSRSLLAGTGISPFKGRGVDFEEVRAYQHGDDIRSIDWRVTARRSKPHTKVFREERERPVLILLDQSHSLFFGSRLNFKSVTAVEACSLLAWATLNHGDRIGGVVFNEEQLSEIRPKRSKQTLMHLLKQASEHNQSLQAKSIPASMASASGGYLAKALRHARRVSHPGTHIFVISDFAQHNEETQRHFSRLSRHCEMMAVHVSDPMEAELPRPGRYDITNGVHRQTIETRAGKIRHKYRQQYEQHTSSLKEQFSSLKIPLIRLQTDLDTSVQLIEHFGSVRSRQSTRG</sequence>
<comment type="caution">
    <text evidence="2">The sequence shown here is derived from an EMBL/GenBank/DDBJ whole genome shotgun (WGS) entry which is preliminary data.</text>
</comment>
<reference evidence="2 3" key="1">
    <citation type="submission" date="2022-10" db="EMBL/GenBank/DDBJ databases">
        <title>High-quality genome sequences of two octocoral-associated bacteria, Endozoicomonas euniceicola EF212 and Endozoicomonas gorgoniicola PS125.</title>
        <authorList>
            <person name="Chiou Y.-J."/>
            <person name="Chen Y.-H."/>
        </authorList>
    </citation>
    <scope>NUCLEOTIDE SEQUENCE [LARGE SCALE GENOMIC DNA]</scope>
    <source>
        <strain evidence="2 3">PS125</strain>
    </source>
</reference>
<dbReference type="InterPro" id="IPR002881">
    <property type="entry name" value="DUF58"/>
</dbReference>
<proteinExistence type="predicted"/>
<accession>A0ABT3MVN7</accession>
<gene>
    <name evidence="2" type="ORF">NX722_12485</name>
</gene>
<dbReference type="PANTHER" id="PTHR33608:SF12">
    <property type="entry name" value="DUF58 DOMAIN-CONTAINING PROTEIN"/>
    <property type="match status" value="1"/>
</dbReference>
<dbReference type="SUPFAM" id="SSF53300">
    <property type="entry name" value="vWA-like"/>
    <property type="match status" value="1"/>
</dbReference>
<evidence type="ECO:0000259" key="1">
    <source>
        <dbReference type="Pfam" id="PF01882"/>
    </source>
</evidence>
<dbReference type="Gene3D" id="3.40.50.410">
    <property type="entry name" value="von Willebrand factor, type A domain"/>
    <property type="match status" value="1"/>
</dbReference>
<evidence type="ECO:0000313" key="2">
    <source>
        <dbReference type="EMBL" id="MCW7553437.1"/>
    </source>
</evidence>
<name>A0ABT3MVN7_9GAMM</name>
<feature type="domain" description="DUF58" evidence="1">
    <location>
        <begin position="50"/>
        <end position="273"/>
    </location>
</feature>
<dbReference type="InterPro" id="IPR036465">
    <property type="entry name" value="vWFA_dom_sf"/>
</dbReference>
<dbReference type="Pfam" id="PF01882">
    <property type="entry name" value="DUF58"/>
    <property type="match status" value="1"/>
</dbReference>
<organism evidence="2 3">
    <name type="scientific">Endozoicomonas gorgoniicola</name>
    <dbReference type="NCBI Taxonomy" id="1234144"/>
    <lineage>
        <taxon>Bacteria</taxon>
        <taxon>Pseudomonadati</taxon>
        <taxon>Pseudomonadota</taxon>
        <taxon>Gammaproteobacteria</taxon>
        <taxon>Oceanospirillales</taxon>
        <taxon>Endozoicomonadaceae</taxon>
        <taxon>Endozoicomonas</taxon>
    </lineage>
</organism>
<dbReference type="Proteomes" id="UP001209854">
    <property type="component" value="Unassembled WGS sequence"/>
</dbReference>
<dbReference type="RefSeq" id="WP_262568264.1">
    <property type="nucleotide sequence ID" value="NZ_JAPFCC010000001.1"/>
</dbReference>
<keyword evidence="3" id="KW-1185">Reference proteome</keyword>
<dbReference type="EMBL" id="JAPFCC010000001">
    <property type="protein sequence ID" value="MCW7553437.1"/>
    <property type="molecule type" value="Genomic_DNA"/>
</dbReference>
<protein>
    <submittedName>
        <fullName evidence="2">DUF58 domain-containing protein</fullName>
    </submittedName>
</protein>